<proteinExistence type="predicted"/>
<comment type="caution">
    <text evidence="1">The sequence shown here is derived from an EMBL/GenBank/DDBJ whole genome shotgun (WGS) entry which is preliminary data.</text>
</comment>
<dbReference type="STRING" id="1968527.B5M47_03150"/>
<accession>A0A1W9NXG7</accession>
<evidence type="ECO:0000313" key="1">
    <source>
        <dbReference type="EMBL" id="OQX50774.1"/>
    </source>
</evidence>
<gene>
    <name evidence="1" type="ORF">B5M47_03150</name>
</gene>
<evidence type="ECO:0000313" key="2">
    <source>
        <dbReference type="Proteomes" id="UP000192520"/>
    </source>
</evidence>
<reference evidence="2" key="1">
    <citation type="submission" date="2017-03" db="EMBL/GenBank/DDBJ databases">
        <title>Novel pathways for hydrocarbon cycling and metabolic interdependencies in hydrothermal sediment communities.</title>
        <authorList>
            <person name="Dombrowski N."/>
            <person name="Seitz K."/>
            <person name="Teske A."/>
            <person name="Baker B."/>
        </authorList>
    </citation>
    <scope>NUCLEOTIDE SEQUENCE [LARGE SCALE GENOMIC DNA]</scope>
</reference>
<dbReference type="AlphaFoldDB" id="A0A1W9NXG7"/>
<name>A0A1W9NXG7_UNCC3</name>
<dbReference type="EMBL" id="MZGJ01000019">
    <property type="protein sequence ID" value="OQX50774.1"/>
    <property type="molecule type" value="Genomic_DNA"/>
</dbReference>
<sequence length="84" mass="9615">MQQEIISTTQLRENFPAIAAKLMQGKEFLLLRRSTPLAILKPLATKAPQEKKCSMAQMLASPKKKWLIHTKKSAVQLVREERNE</sequence>
<dbReference type="Proteomes" id="UP000192520">
    <property type="component" value="Unassembled WGS sequence"/>
</dbReference>
<organism evidence="1 2">
    <name type="scientific">candidate division CPR3 bacterium 4484_211</name>
    <dbReference type="NCBI Taxonomy" id="1968527"/>
    <lineage>
        <taxon>Bacteria</taxon>
        <taxon>Bacteria division CPR3</taxon>
    </lineage>
</organism>
<protein>
    <recommendedName>
        <fullName evidence="3">Antitoxin</fullName>
    </recommendedName>
</protein>
<evidence type="ECO:0008006" key="3">
    <source>
        <dbReference type="Google" id="ProtNLM"/>
    </source>
</evidence>